<evidence type="ECO:0000313" key="2">
    <source>
        <dbReference type="Proteomes" id="UP000789570"/>
    </source>
</evidence>
<proteinExistence type="predicted"/>
<organism evidence="1 2">
    <name type="scientific">Funneliformis caledonium</name>
    <dbReference type="NCBI Taxonomy" id="1117310"/>
    <lineage>
        <taxon>Eukaryota</taxon>
        <taxon>Fungi</taxon>
        <taxon>Fungi incertae sedis</taxon>
        <taxon>Mucoromycota</taxon>
        <taxon>Glomeromycotina</taxon>
        <taxon>Glomeromycetes</taxon>
        <taxon>Glomerales</taxon>
        <taxon>Glomeraceae</taxon>
        <taxon>Funneliformis</taxon>
    </lineage>
</organism>
<comment type="caution">
    <text evidence="1">The sequence shown here is derived from an EMBL/GenBank/DDBJ whole genome shotgun (WGS) entry which is preliminary data.</text>
</comment>
<dbReference type="EMBL" id="CAJVPQ010024096">
    <property type="protein sequence ID" value="CAG8764087.1"/>
    <property type="molecule type" value="Genomic_DNA"/>
</dbReference>
<feature type="non-terminal residue" evidence="1">
    <location>
        <position position="90"/>
    </location>
</feature>
<dbReference type="OrthoDB" id="2491311at2759"/>
<keyword evidence="2" id="KW-1185">Reference proteome</keyword>
<sequence>ELTNISNVLSISKTLNTPNTLRITRSSTINIGLDKRIAKGFASIISNIYDVQTQMIVMIQDIQKKINEMYIDWKVIRFGSHMENDTKWID</sequence>
<evidence type="ECO:0000313" key="1">
    <source>
        <dbReference type="EMBL" id="CAG8764087.1"/>
    </source>
</evidence>
<reference evidence="1" key="1">
    <citation type="submission" date="2021-06" db="EMBL/GenBank/DDBJ databases">
        <authorList>
            <person name="Kallberg Y."/>
            <person name="Tangrot J."/>
            <person name="Rosling A."/>
        </authorList>
    </citation>
    <scope>NUCLEOTIDE SEQUENCE</scope>
    <source>
        <strain evidence="1">UK204</strain>
    </source>
</reference>
<dbReference type="Proteomes" id="UP000789570">
    <property type="component" value="Unassembled WGS sequence"/>
</dbReference>
<gene>
    <name evidence="1" type="ORF">FCALED_LOCUS17110</name>
</gene>
<accession>A0A9N9J4X5</accession>
<protein>
    <submittedName>
        <fullName evidence="1">8262_t:CDS:1</fullName>
    </submittedName>
</protein>
<dbReference type="AlphaFoldDB" id="A0A9N9J4X5"/>
<name>A0A9N9J4X5_9GLOM</name>
<feature type="non-terminal residue" evidence="1">
    <location>
        <position position="1"/>
    </location>
</feature>